<protein>
    <recommendedName>
        <fullName evidence="4">Pre-peptidase C-terminal domain-containing protein</fullName>
    </recommendedName>
</protein>
<keyword evidence="3" id="KW-1185">Reference proteome</keyword>
<dbReference type="EMBL" id="FRAC01000016">
    <property type="protein sequence ID" value="SHK72970.1"/>
    <property type="molecule type" value="Genomic_DNA"/>
</dbReference>
<dbReference type="Gene3D" id="2.60.120.380">
    <property type="match status" value="2"/>
</dbReference>
<feature type="signal peptide" evidence="1">
    <location>
        <begin position="1"/>
        <end position="27"/>
    </location>
</feature>
<dbReference type="Proteomes" id="UP000184386">
    <property type="component" value="Unassembled WGS sequence"/>
</dbReference>
<dbReference type="RefSeq" id="WP_073277710.1">
    <property type="nucleotide sequence ID" value="NZ_FRAC01000016.1"/>
</dbReference>
<name>A0A1M6UUQ0_9FIRM</name>
<reference evidence="2 3" key="1">
    <citation type="submission" date="2016-11" db="EMBL/GenBank/DDBJ databases">
        <authorList>
            <person name="Jaros S."/>
            <person name="Januszkiewicz K."/>
            <person name="Wedrychowicz H."/>
        </authorList>
    </citation>
    <scope>NUCLEOTIDE SEQUENCE [LARGE SCALE GENOMIC DNA]</scope>
    <source>
        <strain evidence="2 3">DSM 15929</strain>
    </source>
</reference>
<sequence>MNKVLKKFIACAVVFIAVFSLSQITAAANPNDTTTTIGLDKRDNYEDFEFDMPKDGKVKINAQIWDKGTVPGILTVAIQEKYGEGSPKVKEFTGITAIAPLTDLEVELSEGKYYISYKLSNATGDLKDTSIALKCTAEVLTTTVVNIPELKVSSINSFDELTNKGYNELKFGDGVQESDKNIVVPFTVKNGSGVYITMLSKMSNFDEITGTIYKDKECTKAVGKSFMLDTVDENANYIRTLSGSGTYYIKFTLENDERESVGETKFLVKLYDLNGADRVISIGKPTLSYQDKSGKKINYKVTVKKKCILVADVNTATASQSEAASFRLLDGNKKPITKVSKIAGDIDEDNKESMLVEKLYTVTAGTYYIQVTASSSVYQFKAGTASVTHNAGSSKAKAKLLKIDKNLGTGYFTYADKTSKADWYKFNVSSYQYVELYMAYYLDGKFDYEIMNSKGKSIYRYSKNFTGLEGAYYIWYGNYLENGTYYVKVHKVDISSSVSYAFSLSNTPHKD</sequence>
<dbReference type="AlphaFoldDB" id="A0A1M6UUQ0"/>
<gene>
    <name evidence="2" type="ORF">SAMN02745136_03196</name>
</gene>
<dbReference type="OrthoDB" id="2023344at2"/>
<proteinExistence type="predicted"/>
<evidence type="ECO:0000313" key="3">
    <source>
        <dbReference type="Proteomes" id="UP000184386"/>
    </source>
</evidence>
<evidence type="ECO:0008006" key="4">
    <source>
        <dbReference type="Google" id="ProtNLM"/>
    </source>
</evidence>
<keyword evidence="1" id="KW-0732">Signal</keyword>
<evidence type="ECO:0000256" key="1">
    <source>
        <dbReference type="SAM" id="SignalP"/>
    </source>
</evidence>
<feature type="chain" id="PRO_5039124424" description="Pre-peptidase C-terminal domain-containing protein" evidence="1">
    <location>
        <begin position="28"/>
        <end position="511"/>
    </location>
</feature>
<evidence type="ECO:0000313" key="2">
    <source>
        <dbReference type="EMBL" id="SHK72970.1"/>
    </source>
</evidence>
<organism evidence="2 3">
    <name type="scientific">Anaerocolumna jejuensis DSM 15929</name>
    <dbReference type="NCBI Taxonomy" id="1121322"/>
    <lineage>
        <taxon>Bacteria</taxon>
        <taxon>Bacillati</taxon>
        <taxon>Bacillota</taxon>
        <taxon>Clostridia</taxon>
        <taxon>Lachnospirales</taxon>
        <taxon>Lachnospiraceae</taxon>
        <taxon>Anaerocolumna</taxon>
    </lineage>
</organism>
<accession>A0A1M6UUQ0</accession>